<dbReference type="AlphaFoldDB" id="A0A4R1YX18"/>
<proteinExistence type="predicted"/>
<dbReference type="SUPFAM" id="SSF53448">
    <property type="entry name" value="Nucleotide-diphospho-sugar transferases"/>
    <property type="match status" value="1"/>
</dbReference>
<name>A0A4R1YX18_9RHOB</name>
<organism evidence="2 3">
    <name type="scientific">Rhodovulum steppense</name>
    <dbReference type="NCBI Taxonomy" id="540251"/>
    <lineage>
        <taxon>Bacteria</taxon>
        <taxon>Pseudomonadati</taxon>
        <taxon>Pseudomonadota</taxon>
        <taxon>Alphaproteobacteria</taxon>
        <taxon>Rhodobacterales</taxon>
        <taxon>Paracoccaceae</taxon>
        <taxon>Rhodovulum</taxon>
    </lineage>
</organism>
<sequence>MPGISCIIPAWNAAAFIEEAIDSVASQDRQVDELIVVDDGSTDDTAALVSARPGVRLLQQANAGVAAARNAGLAAATGDFVAFLDADDLWTPRKLSLQMSAFLADPELALCFGGAEHLDIRPVGFQASPLALPSGPEAGRLMAGLLAPRRVFERVGPFDATMTTGADQEWLLRARGMGLKEVILPEIVLVRRIHGENLTLRRNDEKHHNFMMLLAKQIRARRQAGSMSGCVETWKADDDDR</sequence>
<evidence type="ECO:0000259" key="1">
    <source>
        <dbReference type="Pfam" id="PF00535"/>
    </source>
</evidence>
<gene>
    <name evidence="2" type="ORF">EV216_107100</name>
</gene>
<keyword evidence="2" id="KW-0808">Transferase</keyword>
<dbReference type="CDD" id="cd00761">
    <property type="entry name" value="Glyco_tranf_GTA_type"/>
    <property type="match status" value="1"/>
</dbReference>
<evidence type="ECO:0000313" key="3">
    <source>
        <dbReference type="Proteomes" id="UP000295277"/>
    </source>
</evidence>
<dbReference type="InterPro" id="IPR050834">
    <property type="entry name" value="Glycosyltransf_2"/>
</dbReference>
<dbReference type="InterPro" id="IPR029044">
    <property type="entry name" value="Nucleotide-diphossugar_trans"/>
</dbReference>
<dbReference type="RefSeq" id="WP_165899170.1">
    <property type="nucleotide sequence ID" value="NZ_SLVM01000007.1"/>
</dbReference>
<dbReference type="GO" id="GO:0016740">
    <property type="term" value="F:transferase activity"/>
    <property type="evidence" value="ECO:0007669"/>
    <property type="project" value="UniProtKB-KW"/>
</dbReference>
<comment type="caution">
    <text evidence="2">The sequence shown here is derived from an EMBL/GenBank/DDBJ whole genome shotgun (WGS) entry which is preliminary data.</text>
</comment>
<dbReference type="PANTHER" id="PTHR43685">
    <property type="entry name" value="GLYCOSYLTRANSFERASE"/>
    <property type="match status" value="1"/>
</dbReference>
<evidence type="ECO:0000313" key="2">
    <source>
        <dbReference type="EMBL" id="TCM85526.1"/>
    </source>
</evidence>
<feature type="domain" description="Glycosyltransferase 2-like" evidence="1">
    <location>
        <begin position="5"/>
        <end position="111"/>
    </location>
</feature>
<keyword evidence="3" id="KW-1185">Reference proteome</keyword>
<dbReference type="Pfam" id="PF00535">
    <property type="entry name" value="Glycos_transf_2"/>
    <property type="match status" value="1"/>
</dbReference>
<protein>
    <submittedName>
        <fullName evidence="2">Glycosyl transferase family 2</fullName>
    </submittedName>
</protein>
<accession>A0A4R1YX18</accession>
<reference evidence="2 3" key="1">
    <citation type="submission" date="2019-03" db="EMBL/GenBank/DDBJ databases">
        <title>Genomic Encyclopedia of Type Strains, Phase IV (KMG-IV): sequencing the most valuable type-strain genomes for metagenomic binning, comparative biology and taxonomic classification.</title>
        <authorList>
            <person name="Goeker M."/>
        </authorList>
    </citation>
    <scope>NUCLEOTIDE SEQUENCE [LARGE SCALE GENOMIC DNA]</scope>
    <source>
        <strain evidence="2 3">DSM 21153</strain>
    </source>
</reference>
<dbReference type="Proteomes" id="UP000295277">
    <property type="component" value="Unassembled WGS sequence"/>
</dbReference>
<dbReference type="PANTHER" id="PTHR43685:SF2">
    <property type="entry name" value="GLYCOSYLTRANSFERASE 2-LIKE DOMAIN-CONTAINING PROTEIN"/>
    <property type="match status" value="1"/>
</dbReference>
<dbReference type="InterPro" id="IPR001173">
    <property type="entry name" value="Glyco_trans_2-like"/>
</dbReference>
<dbReference type="Gene3D" id="3.90.550.10">
    <property type="entry name" value="Spore Coat Polysaccharide Biosynthesis Protein SpsA, Chain A"/>
    <property type="match status" value="1"/>
</dbReference>
<dbReference type="EMBL" id="SLVM01000007">
    <property type="protein sequence ID" value="TCM85526.1"/>
    <property type="molecule type" value="Genomic_DNA"/>
</dbReference>